<evidence type="ECO:0000256" key="1">
    <source>
        <dbReference type="SAM" id="MobiDB-lite"/>
    </source>
</evidence>
<dbReference type="PANTHER" id="PTHR11081">
    <property type="entry name" value="FLAP ENDONUCLEASE FAMILY MEMBER"/>
    <property type="match status" value="1"/>
</dbReference>
<sequence length="597" mass="64268">MCAALNAVGVVDAVASTDVDVTLFGAETSYKHLHLSANRPLKSRLERCTLPALRQWLGLQQGGSEALRAVALLCGGDYNRAGIRNVGHTKALETIRCLLADAQDDSGVISQLKKAVEDGPDPKLLAMTKCTGCNCCGHDSGTKSKCASHKHGCSTCGTDSACKEQGADEACTCPFHRLTHARALARILKAASETPGYVCTFDVAAKAYETEIQMAFSAAHDMKGNGFRGTWKRRPDLGAVAAIMGESTTMGWSFEKVRTKLRPLLIEYDLRQGPNAAAYVEWRPVSIQRQKANAGVKWQYVLQLERIPGNRASPKDEAADNAWLQEVLNSFNTELDTDLPTSQWGQSHELDSLYLCPRAKEGHSHGSSMASTKAVSKGAGEGKRAVRMSMIRRVWPNMVQHFERAEQDKAQARAGCKGAGLTRREGGKEGRVMAQASSLSKAAKIHEPPSARSIQSVSQPHAQPTTPKGITSKAAPQECQMSPACKEQDFQGSVAGDVPDQQHQRQSNYGPFSKFLFTSAAQTTPVRHPPEATSPSSTLQMAGYLTPVCKQAAGSAKSNSHASGVCPPNSPLSPSKRPSDHLESLSKHANVPRVLFN</sequence>
<feature type="domain" description="XPG-I" evidence="2">
    <location>
        <begin position="2"/>
        <end position="59"/>
    </location>
</feature>
<dbReference type="InterPro" id="IPR029060">
    <property type="entry name" value="PIN-like_dom_sf"/>
</dbReference>
<name>A0ABQ7G6Z4_DUNSA</name>
<dbReference type="Pfam" id="PF00867">
    <property type="entry name" value="XPG_I"/>
    <property type="match status" value="1"/>
</dbReference>
<keyword evidence="4" id="KW-1185">Reference proteome</keyword>
<accession>A0ABQ7G6Z4</accession>
<dbReference type="SMART" id="SM00484">
    <property type="entry name" value="XPGI"/>
    <property type="match status" value="1"/>
</dbReference>
<dbReference type="Gene3D" id="3.40.50.1010">
    <property type="entry name" value="5'-nuclease"/>
    <property type="match status" value="1"/>
</dbReference>
<dbReference type="InterPro" id="IPR006086">
    <property type="entry name" value="XPG-I_dom"/>
</dbReference>
<feature type="region of interest" description="Disordered" evidence="1">
    <location>
        <begin position="409"/>
        <end position="486"/>
    </location>
</feature>
<feature type="compositionally biased region" description="Basic and acidic residues" evidence="1">
    <location>
        <begin position="577"/>
        <end position="586"/>
    </location>
</feature>
<feature type="region of interest" description="Disordered" evidence="1">
    <location>
        <begin position="363"/>
        <end position="383"/>
    </location>
</feature>
<feature type="compositionally biased region" description="Polar residues" evidence="1">
    <location>
        <begin position="452"/>
        <end position="469"/>
    </location>
</feature>
<reference evidence="3" key="1">
    <citation type="submission" date="2017-08" db="EMBL/GenBank/DDBJ databases">
        <authorList>
            <person name="Polle J.E."/>
            <person name="Barry K."/>
            <person name="Cushman J."/>
            <person name="Schmutz J."/>
            <person name="Tran D."/>
            <person name="Hathwaick L.T."/>
            <person name="Yim W.C."/>
            <person name="Jenkins J."/>
            <person name="Mckie-Krisberg Z.M."/>
            <person name="Prochnik S."/>
            <person name="Lindquist E."/>
            <person name="Dockter R.B."/>
            <person name="Adam C."/>
            <person name="Molina H."/>
            <person name="Bunkerborg J."/>
            <person name="Jin E."/>
            <person name="Buchheim M."/>
            <person name="Magnuson J."/>
        </authorList>
    </citation>
    <scope>NUCLEOTIDE SEQUENCE</scope>
    <source>
        <strain evidence="3">CCAP 19/18</strain>
    </source>
</reference>
<evidence type="ECO:0000313" key="3">
    <source>
        <dbReference type="EMBL" id="KAF5830354.1"/>
    </source>
</evidence>
<dbReference type="Proteomes" id="UP000815325">
    <property type="component" value="Unassembled WGS sequence"/>
</dbReference>
<evidence type="ECO:0000259" key="2">
    <source>
        <dbReference type="SMART" id="SM00484"/>
    </source>
</evidence>
<dbReference type="PANTHER" id="PTHR11081:SF59">
    <property type="entry name" value="FI23547P1"/>
    <property type="match status" value="1"/>
</dbReference>
<feature type="compositionally biased region" description="Polar residues" evidence="1">
    <location>
        <begin position="365"/>
        <end position="374"/>
    </location>
</feature>
<evidence type="ECO:0000313" key="4">
    <source>
        <dbReference type="Proteomes" id="UP000815325"/>
    </source>
</evidence>
<proteinExistence type="predicted"/>
<gene>
    <name evidence="3" type="ORF">DUNSADRAFT_14694</name>
</gene>
<dbReference type="Gene3D" id="1.10.150.20">
    <property type="entry name" value="5' to 3' exonuclease, C-terminal subdomain"/>
    <property type="match status" value="1"/>
</dbReference>
<comment type="caution">
    <text evidence="3">The sequence shown here is derived from an EMBL/GenBank/DDBJ whole genome shotgun (WGS) entry which is preliminary data.</text>
</comment>
<feature type="region of interest" description="Disordered" evidence="1">
    <location>
        <begin position="551"/>
        <end position="597"/>
    </location>
</feature>
<feature type="compositionally biased region" description="Basic and acidic residues" evidence="1">
    <location>
        <begin position="422"/>
        <end position="431"/>
    </location>
</feature>
<dbReference type="SUPFAM" id="SSF88723">
    <property type="entry name" value="PIN domain-like"/>
    <property type="match status" value="1"/>
</dbReference>
<dbReference type="InterPro" id="IPR006084">
    <property type="entry name" value="XPG/Rad2"/>
</dbReference>
<dbReference type="EMBL" id="MU070052">
    <property type="protein sequence ID" value="KAF5830354.1"/>
    <property type="molecule type" value="Genomic_DNA"/>
</dbReference>
<protein>
    <recommendedName>
        <fullName evidence="2">XPG-I domain-containing protein</fullName>
    </recommendedName>
</protein>
<organism evidence="3 4">
    <name type="scientific">Dunaliella salina</name>
    <name type="common">Green alga</name>
    <name type="synonym">Protococcus salinus</name>
    <dbReference type="NCBI Taxonomy" id="3046"/>
    <lineage>
        <taxon>Eukaryota</taxon>
        <taxon>Viridiplantae</taxon>
        <taxon>Chlorophyta</taxon>
        <taxon>core chlorophytes</taxon>
        <taxon>Chlorophyceae</taxon>
        <taxon>CS clade</taxon>
        <taxon>Chlamydomonadales</taxon>
        <taxon>Dunaliellaceae</taxon>
        <taxon>Dunaliella</taxon>
    </lineage>
</organism>